<evidence type="ECO:0000256" key="1">
    <source>
        <dbReference type="ARBA" id="ARBA00022723"/>
    </source>
</evidence>
<dbReference type="Gene3D" id="2.60.260.20">
    <property type="entry name" value="Urease metallochaperone UreE, N-terminal domain"/>
    <property type="match status" value="2"/>
</dbReference>
<dbReference type="GO" id="GO:0006457">
    <property type="term" value="P:protein folding"/>
    <property type="evidence" value="ECO:0007669"/>
    <property type="project" value="InterPro"/>
</dbReference>
<evidence type="ECO:0000259" key="8">
    <source>
        <dbReference type="PROSITE" id="PS51188"/>
    </source>
</evidence>
<proteinExistence type="predicted"/>
<dbReference type="Gene3D" id="2.10.230.10">
    <property type="entry name" value="Heat shock protein DnaJ, cysteine-rich domain"/>
    <property type="match status" value="1"/>
</dbReference>
<dbReference type="InterPro" id="IPR002939">
    <property type="entry name" value="DnaJ_C"/>
</dbReference>
<dbReference type="FunFam" id="2.10.230.10:FF:000001">
    <property type="entry name" value="DnaJ subfamily A member 2"/>
    <property type="match status" value="1"/>
</dbReference>
<feature type="domain" description="CR-type" evidence="8">
    <location>
        <begin position="170"/>
        <end position="253"/>
    </location>
</feature>
<dbReference type="Pfam" id="PF00226">
    <property type="entry name" value="DnaJ"/>
    <property type="match status" value="1"/>
</dbReference>
<dbReference type="InterPro" id="IPR001623">
    <property type="entry name" value="DnaJ_domain"/>
</dbReference>
<dbReference type="PRINTS" id="PR00625">
    <property type="entry name" value="JDOMAIN"/>
</dbReference>
<comment type="caution">
    <text evidence="9">The sequence shown here is derived from an EMBL/GenBank/DDBJ whole genome shotgun (WGS) entry which is preliminary data.</text>
</comment>
<dbReference type="CDD" id="cd10719">
    <property type="entry name" value="DnaJ_zf"/>
    <property type="match status" value="1"/>
</dbReference>
<dbReference type="SUPFAM" id="SSF57938">
    <property type="entry name" value="DnaJ/Hsp40 cysteine-rich domain"/>
    <property type="match status" value="1"/>
</dbReference>
<feature type="signal peptide" evidence="6">
    <location>
        <begin position="1"/>
        <end position="30"/>
    </location>
</feature>
<dbReference type="SUPFAM" id="SSF49493">
    <property type="entry name" value="HSP40/DnaJ peptide-binding domain"/>
    <property type="match status" value="2"/>
</dbReference>
<dbReference type="GO" id="GO:0051082">
    <property type="term" value="F:unfolded protein binding"/>
    <property type="evidence" value="ECO:0007669"/>
    <property type="project" value="InterPro"/>
</dbReference>
<dbReference type="PROSITE" id="PS51188">
    <property type="entry name" value="ZF_CR"/>
    <property type="match status" value="1"/>
</dbReference>
<keyword evidence="1 5" id="KW-0479">Metal-binding</keyword>
<dbReference type="Pfam" id="PF01556">
    <property type="entry name" value="DnaJ_C"/>
    <property type="match status" value="1"/>
</dbReference>
<dbReference type="InterPro" id="IPR036869">
    <property type="entry name" value="J_dom_sf"/>
</dbReference>
<name>A0A1X0NRT5_9TRYP</name>
<dbReference type="GO" id="GO:0008270">
    <property type="term" value="F:zinc ion binding"/>
    <property type="evidence" value="ECO:0007669"/>
    <property type="project" value="UniProtKB-KW"/>
</dbReference>
<dbReference type="EMBL" id="NBCO01000022">
    <property type="protein sequence ID" value="ORC87426.1"/>
    <property type="molecule type" value="Genomic_DNA"/>
</dbReference>
<dbReference type="FunFam" id="2.60.260.20:FF:000013">
    <property type="entry name" value="DnaJ subfamily B member 11"/>
    <property type="match status" value="1"/>
</dbReference>
<feature type="chain" id="PRO_5013117703" evidence="6">
    <location>
        <begin position="31"/>
        <end position="392"/>
    </location>
</feature>
<feature type="domain" description="J" evidence="7">
    <location>
        <begin position="52"/>
        <end position="116"/>
    </location>
</feature>
<dbReference type="GO" id="GO:0030544">
    <property type="term" value="F:Hsp70 protein binding"/>
    <property type="evidence" value="ECO:0007669"/>
    <property type="project" value="InterPro"/>
</dbReference>
<dbReference type="PROSITE" id="PS00636">
    <property type="entry name" value="DNAJ_1"/>
    <property type="match status" value="1"/>
</dbReference>
<dbReference type="PROSITE" id="PS50076">
    <property type="entry name" value="DNAJ_2"/>
    <property type="match status" value="1"/>
</dbReference>
<reference evidence="9 10" key="1">
    <citation type="submission" date="2017-03" db="EMBL/GenBank/DDBJ databases">
        <title>An alternative strategy for trypanosome survival in the mammalian bloodstream revealed through genome and transcriptome analysis of the ubiquitous bovine parasite Trypanosoma (Megatrypanum) theileri.</title>
        <authorList>
            <person name="Kelly S."/>
            <person name="Ivens A."/>
            <person name="Mott A."/>
            <person name="O'Neill E."/>
            <person name="Emms D."/>
            <person name="Macleod O."/>
            <person name="Voorheis P."/>
            <person name="Matthews J."/>
            <person name="Matthews K."/>
            <person name="Carrington M."/>
        </authorList>
    </citation>
    <scope>NUCLEOTIDE SEQUENCE [LARGE SCALE GENOMIC DNA]</scope>
    <source>
        <strain evidence="9">Edinburgh</strain>
    </source>
</reference>
<keyword evidence="2" id="KW-0677">Repeat</keyword>
<evidence type="ECO:0000256" key="6">
    <source>
        <dbReference type="SAM" id="SignalP"/>
    </source>
</evidence>
<dbReference type="InterPro" id="IPR001305">
    <property type="entry name" value="HSP_DnaJ_Cys-rich_dom"/>
</dbReference>
<evidence type="ECO:0000256" key="4">
    <source>
        <dbReference type="ARBA" id="ARBA00022833"/>
    </source>
</evidence>
<dbReference type="STRING" id="67003.A0A1X0NRT5"/>
<dbReference type="SMART" id="SM00271">
    <property type="entry name" value="DnaJ"/>
    <property type="match status" value="1"/>
</dbReference>
<keyword evidence="6" id="KW-0732">Signal</keyword>
<evidence type="ECO:0000259" key="7">
    <source>
        <dbReference type="PROSITE" id="PS50076"/>
    </source>
</evidence>
<dbReference type="RefSeq" id="XP_028881492.1">
    <property type="nucleotide sequence ID" value="XM_029027272.1"/>
</dbReference>
<keyword evidence="10" id="KW-1185">Reference proteome</keyword>
<dbReference type="CDD" id="cd10747">
    <property type="entry name" value="DnaJ_C"/>
    <property type="match status" value="1"/>
</dbReference>
<organism evidence="9 10">
    <name type="scientific">Trypanosoma theileri</name>
    <dbReference type="NCBI Taxonomy" id="67003"/>
    <lineage>
        <taxon>Eukaryota</taxon>
        <taxon>Discoba</taxon>
        <taxon>Euglenozoa</taxon>
        <taxon>Kinetoplastea</taxon>
        <taxon>Metakinetoplastina</taxon>
        <taxon>Trypanosomatida</taxon>
        <taxon>Trypanosomatidae</taxon>
        <taxon>Trypanosoma</taxon>
    </lineage>
</organism>
<keyword evidence="3 5" id="KW-0863">Zinc-finger</keyword>
<sequence length="392" mass="43228">MGVRSFSRTFLLLLLLQQLFLCYLAVPGSAFFGGRGSGGQRSAVEEKEEEMDYYAVLGLNEKATDREVRQKFRELSRKYHPDVANTEEARAMYSKISRANEVLSDKKKRRMYDMRGEEGLRQLERAAAQGDAGHAMDPLSRLFGMSSGSNVRGPNSEGSIHVTLEKVFTGGEESVVIEKQKVCGGCKGTGALPGGGMATCRTCGGNGVVLQRLQLGPHMHQDVRQTCPACRGRGRVAKAACRICGGARVVRGEVPLHLVVERGVGEGHTVVFEMEADESPDMVPGDLHISIHTHPHPRFSRRRNDIDLDTNITITLKEALLGFNKQIPHLDGTNTTVEATGVTPYGTVLRLRGMGMPKHNMPSERGDLYVKVHFELPKTLTQEQKKEIEELF</sequence>
<keyword evidence="4 5" id="KW-0862">Zinc</keyword>
<evidence type="ECO:0000256" key="5">
    <source>
        <dbReference type="PROSITE-ProRule" id="PRU00546"/>
    </source>
</evidence>
<dbReference type="InterPro" id="IPR008971">
    <property type="entry name" value="HSP40/DnaJ_pept-bd"/>
</dbReference>
<dbReference type="Proteomes" id="UP000192257">
    <property type="component" value="Unassembled WGS sequence"/>
</dbReference>
<dbReference type="InterPro" id="IPR044713">
    <property type="entry name" value="DNJA1/2-like"/>
</dbReference>
<evidence type="ECO:0000256" key="3">
    <source>
        <dbReference type="ARBA" id="ARBA00022771"/>
    </source>
</evidence>
<evidence type="ECO:0000313" key="9">
    <source>
        <dbReference type="EMBL" id="ORC87426.1"/>
    </source>
</evidence>
<evidence type="ECO:0000313" key="10">
    <source>
        <dbReference type="Proteomes" id="UP000192257"/>
    </source>
</evidence>
<dbReference type="AlphaFoldDB" id="A0A1X0NRT5"/>
<dbReference type="SUPFAM" id="SSF46565">
    <property type="entry name" value="Chaperone J-domain"/>
    <property type="match status" value="1"/>
</dbReference>
<dbReference type="Pfam" id="PF00684">
    <property type="entry name" value="DnaJ_CXXCXGXG"/>
    <property type="match status" value="1"/>
</dbReference>
<dbReference type="Gene3D" id="1.10.287.110">
    <property type="entry name" value="DnaJ domain"/>
    <property type="match status" value="1"/>
</dbReference>
<protein>
    <submittedName>
        <fullName evidence="9">Putative chaperone DNAJ protein</fullName>
    </submittedName>
</protein>
<evidence type="ECO:0000256" key="2">
    <source>
        <dbReference type="ARBA" id="ARBA00022737"/>
    </source>
</evidence>
<gene>
    <name evidence="9" type="ORF">TM35_000222250</name>
</gene>
<dbReference type="CDD" id="cd06257">
    <property type="entry name" value="DnaJ"/>
    <property type="match status" value="1"/>
</dbReference>
<dbReference type="GeneID" id="39987052"/>
<dbReference type="InterPro" id="IPR018253">
    <property type="entry name" value="DnaJ_domain_CS"/>
</dbReference>
<feature type="zinc finger region" description="CR-type" evidence="5">
    <location>
        <begin position="170"/>
        <end position="253"/>
    </location>
</feature>
<dbReference type="InterPro" id="IPR036410">
    <property type="entry name" value="HSP_DnaJ_Cys-rich_dom_sf"/>
</dbReference>
<dbReference type="OrthoDB" id="550424at2759"/>
<dbReference type="VEuPathDB" id="TriTrypDB:TM35_000222250"/>
<accession>A0A1X0NRT5</accession>
<dbReference type="PANTHER" id="PTHR43888">
    <property type="entry name" value="DNAJ-LIKE-2, ISOFORM A-RELATED"/>
    <property type="match status" value="1"/>
</dbReference>